<keyword evidence="5" id="KW-0508">mRNA splicing</keyword>
<evidence type="ECO:0000313" key="9">
    <source>
        <dbReference type="EMBL" id="CEN62350.1"/>
    </source>
</evidence>
<dbReference type="FunFam" id="3.30.70.330:FF:000722">
    <property type="entry name" value="Nuclear mRNA splicing factor-associated protein, putative"/>
    <property type="match status" value="1"/>
</dbReference>
<keyword evidence="3" id="KW-0677">Repeat</keyword>
<evidence type="ECO:0000256" key="2">
    <source>
        <dbReference type="ARBA" id="ARBA00022664"/>
    </source>
</evidence>
<feature type="region of interest" description="Disordered" evidence="7">
    <location>
        <begin position="82"/>
        <end position="113"/>
    </location>
</feature>
<dbReference type="FunFam" id="3.30.70.330:FF:000105">
    <property type="entry name" value="HIV Tat-specific factor 1 homolog"/>
    <property type="match status" value="1"/>
</dbReference>
<dbReference type="Pfam" id="PF00076">
    <property type="entry name" value="RRM_1"/>
    <property type="match status" value="2"/>
</dbReference>
<accession>A0A0U5CRB3</accession>
<name>A0A0U5CRB3_ASPCI</name>
<sequence length="396" mass="45172">MALHEPNNSDATNSPPPFSNFPQDPSEFDSDPRISFSKLDNKFILETEDGQEYSYDTILKRWIPTVDEDLLQKQQEAYRVQGVDEDEKANAQQFKKKRKQGEEGESQKQKKQRVNTAVYVTSIPLDAQFDEIREMFSRCGVIAEEIDSGRPRIKMYTDDDGKFKGEALVVYFRPESVNLAIQMLDDSDFRLGETGPQGPMRVQAADFSFKSQQEAPTKTSMRDKKKIIKRTQKLNNKLTDWDDDDPAALVDTNSRFEKVVVLKHMFTLKELDDDPAAILDIKEDIRDECSKLGEVTNVVLYDKEPEGIVSVRFTDPEAARNCVKLMNGRFFGGTAVVAYISDGSERKRFRKTNEKRAALEDLAENGLDAEDDDEQQRLDEFGTWLESSNVVENTAK</sequence>
<keyword evidence="4 6" id="KW-0694">RNA-binding</keyword>
<dbReference type="Gene3D" id="3.30.70.330">
    <property type="match status" value="2"/>
</dbReference>
<feature type="domain" description="RRM" evidence="8">
    <location>
        <begin position="116"/>
        <end position="207"/>
    </location>
</feature>
<evidence type="ECO:0000256" key="1">
    <source>
        <dbReference type="ARBA" id="ARBA00007747"/>
    </source>
</evidence>
<dbReference type="InterPro" id="IPR000504">
    <property type="entry name" value="RRM_dom"/>
</dbReference>
<dbReference type="AlphaFoldDB" id="A0A0U5CRB3"/>
<feature type="compositionally biased region" description="Polar residues" evidence="7">
    <location>
        <begin position="1"/>
        <end position="13"/>
    </location>
</feature>
<reference evidence="10" key="1">
    <citation type="journal article" date="2016" name="Genome Announc.">
        <title>Draft genome sequences of fungus Aspergillus calidoustus.</title>
        <authorList>
            <person name="Horn F."/>
            <person name="Linde J."/>
            <person name="Mattern D.J."/>
            <person name="Walther G."/>
            <person name="Guthke R."/>
            <person name="Scherlach K."/>
            <person name="Martin K."/>
            <person name="Brakhage A.A."/>
            <person name="Petzke L."/>
            <person name="Valiante V."/>
        </authorList>
    </citation>
    <scope>NUCLEOTIDE SEQUENCE [LARGE SCALE GENOMIC DNA]</scope>
    <source>
        <strain evidence="10">SF006504</strain>
    </source>
</reference>
<comment type="similarity">
    <text evidence="1">Belongs to the HTATSF1 family.</text>
</comment>
<proteinExistence type="inferred from homology"/>
<feature type="region of interest" description="Disordered" evidence="7">
    <location>
        <begin position="1"/>
        <end position="34"/>
    </location>
</feature>
<dbReference type="GO" id="GO:0005684">
    <property type="term" value="C:U2-type spliceosomal complex"/>
    <property type="evidence" value="ECO:0007669"/>
    <property type="project" value="TreeGrafter"/>
</dbReference>
<dbReference type="CDD" id="cd12285">
    <property type="entry name" value="RRM3_RBM39_like"/>
    <property type="match status" value="1"/>
</dbReference>
<dbReference type="Proteomes" id="UP000054771">
    <property type="component" value="Unassembled WGS sequence"/>
</dbReference>
<dbReference type="PROSITE" id="PS50102">
    <property type="entry name" value="RRM"/>
    <property type="match status" value="1"/>
</dbReference>
<dbReference type="GO" id="GO:0000398">
    <property type="term" value="P:mRNA splicing, via spliceosome"/>
    <property type="evidence" value="ECO:0007669"/>
    <property type="project" value="InterPro"/>
</dbReference>
<dbReference type="PANTHER" id="PTHR15608:SF0">
    <property type="entry name" value="HIV TAT-SPECIFIC FACTOR 1"/>
    <property type="match status" value="1"/>
</dbReference>
<dbReference type="InterPro" id="IPR035979">
    <property type="entry name" value="RBD_domain_sf"/>
</dbReference>
<keyword evidence="10" id="KW-1185">Reference proteome</keyword>
<dbReference type="EMBL" id="CDMC01000007">
    <property type="protein sequence ID" value="CEN62350.1"/>
    <property type="molecule type" value="Genomic_DNA"/>
</dbReference>
<gene>
    <name evidence="9" type="ORF">ASPCAL08986</name>
</gene>
<dbReference type="InterPro" id="IPR034393">
    <property type="entry name" value="TatSF1-like"/>
</dbReference>
<dbReference type="STRING" id="454130.A0A0U5CRB3"/>
<evidence type="ECO:0000256" key="5">
    <source>
        <dbReference type="ARBA" id="ARBA00023187"/>
    </source>
</evidence>
<evidence type="ECO:0000256" key="3">
    <source>
        <dbReference type="ARBA" id="ARBA00022737"/>
    </source>
</evidence>
<dbReference type="SMART" id="SM00360">
    <property type="entry name" value="RRM"/>
    <property type="match status" value="2"/>
</dbReference>
<evidence type="ECO:0000313" key="10">
    <source>
        <dbReference type="Proteomes" id="UP000054771"/>
    </source>
</evidence>
<keyword evidence="2" id="KW-0507">mRNA processing</keyword>
<evidence type="ECO:0000256" key="4">
    <source>
        <dbReference type="ARBA" id="ARBA00022884"/>
    </source>
</evidence>
<evidence type="ECO:0000259" key="8">
    <source>
        <dbReference type="PROSITE" id="PS50102"/>
    </source>
</evidence>
<dbReference type="InterPro" id="IPR012677">
    <property type="entry name" value="Nucleotide-bd_a/b_plait_sf"/>
</dbReference>
<dbReference type="GO" id="GO:0005686">
    <property type="term" value="C:U2 snRNP"/>
    <property type="evidence" value="ECO:0007669"/>
    <property type="project" value="TreeGrafter"/>
</dbReference>
<dbReference type="CDD" id="cd12281">
    <property type="entry name" value="RRM1_TatSF1_like"/>
    <property type="match status" value="1"/>
</dbReference>
<dbReference type="PANTHER" id="PTHR15608">
    <property type="entry name" value="SPLICING FACTOR U2AF-ASSOCIATED PROTEIN 2"/>
    <property type="match status" value="1"/>
</dbReference>
<dbReference type="GO" id="GO:0003723">
    <property type="term" value="F:RNA binding"/>
    <property type="evidence" value="ECO:0007669"/>
    <property type="project" value="UniProtKB-UniRule"/>
</dbReference>
<dbReference type="SUPFAM" id="SSF54928">
    <property type="entry name" value="RNA-binding domain, RBD"/>
    <property type="match status" value="2"/>
</dbReference>
<evidence type="ECO:0000256" key="7">
    <source>
        <dbReference type="SAM" id="MobiDB-lite"/>
    </source>
</evidence>
<organism evidence="9 10">
    <name type="scientific">Aspergillus calidoustus</name>
    <dbReference type="NCBI Taxonomy" id="454130"/>
    <lineage>
        <taxon>Eukaryota</taxon>
        <taxon>Fungi</taxon>
        <taxon>Dikarya</taxon>
        <taxon>Ascomycota</taxon>
        <taxon>Pezizomycotina</taxon>
        <taxon>Eurotiomycetes</taxon>
        <taxon>Eurotiomycetidae</taxon>
        <taxon>Eurotiales</taxon>
        <taxon>Aspergillaceae</taxon>
        <taxon>Aspergillus</taxon>
        <taxon>Aspergillus subgen. Nidulantes</taxon>
    </lineage>
</organism>
<dbReference type="OrthoDB" id="10258585at2759"/>
<dbReference type="InterPro" id="IPR034392">
    <property type="entry name" value="TatSF1-like_RRM1"/>
</dbReference>
<evidence type="ECO:0000256" key="6">
    <source>
        <dbReference type="PROSITE-ProRule" id="PRU00176"/>
    </source>
</evidence>
<dbReference type="OMA" id="DTDFRFG"/>
<protein>
    <recommendedName>
        <fullName evidence="8">RRM domain-containing protein</fullName>
    </recommendedName>
</protein>